<dbReference type="AlphaFoldDB" id="A0AAD5IRM4"/>
<evidence type="ECO:0000313" key="3">
    <source>
        <dbReference type="Proteomes" id="UP001064489"/>
    </source>
</evidence>
<name>A0AAD5IRM4_ACENE</name>
<dbReference type="Proteomes" id="UP001064489">
    <property type="component" value="Chromosome 7"/>
</dbReference>
<evidence type="ECO:0000313" key="2">
    <source>
        <dbReference type="EMBL" id="KAI9169384.1"/>
    </source>
</evidence>
<comment type="caution">
    <text evidence="2">The sequence shown here is derived from an EMBL/GenBank/DDBJ whole genome shotgun (WGS) entry which is preliminary data.</text>
</comment>
<protein>
    <submittedName>
        <fullName evidence="2">Uncharacterized protein</fullName>
    </submittedName>
</protein>
<proteinExistence type="predicted"/>
<reference evidence="2" key="2">
    <citation type="submission" date="2023-02" db="EMBL/GenBank/DDBJ databases">
        <authorList>
            <person name="Swenson N.G."/>
            <person name="Wegrzyn J.L."/>
            <person name="Mcevoy S.L."/>
        </authorList>
    </citation>
    <scope>NUCLEOTIDE SEQUENCE</scope>
    <source>
        <strain evidence="2">91603</strain>
        <tissue evidence="2">Leaf</tissue>
    </source>
</reference>
<evidence type="ECO:0000256" key="1">
    <source>
        <dbReference type="SAM" id="MobiDB-lite"/>
    </source>
</evidence>
<reference evidence="2" key="1">
    <citation type="journal article" date="2022" name="Plant J.">
        <title>Strategies of tolerance reflected in two North American maple genomes.</title>
        <authorList>
            <person name="McEvoy S.L."/>
            <person name="Sezen U.U."/>
            <person name="Trouern-Trend A."/>
            <person name="McMahon S.M."/>
            <person name="Schaberg P.G."/>
            <person name="Yang J."/>
            <person name="Wegrzyn J.L."/>
            <person name="Swenson N.G."/>
        </authorList>
    </citation>
    <scope>NUCLEOTIDE SEQUENCE</scope>
    <source>
        <strain evidence="2">91603</strain>
    </source>
</reference>
<accession>A0AAD5IRM4</accession>
<feature type="compositionally biased region" description="Polar residues" evidence="1">
    <location>
        <begin position="381"/>
        <end position="408"/>
    </location>
</feature>
<keyword evidence="3" id="KW-1185">Reference proteome</keyword>
<dbReference type="EMBL" id="JAJSOW010000104">
    <property type="protein sequence ID" value="KAI9169384.1"/>
    <property type="molecule type" value="Genomic_DNA"/>
</dbReference>
<sequence>MNVVSVQGEASSSKVYSKVLTEITNKSLTQNQLISNARKYLVNPSIDKNKFSKPLKETGSGVWIKRYDEEIPGTKNHLGHEAKTINTRCTPSRWCRIVKKLSKERKQVVYVLRFGNLLALDCGCLRLKICRWLVDNFDTKSSSIDIHGRRFMLNSSVFARVLGISDLEDQISISGDVPNLDFWKSKFPISSRGIFVKDIEHSLKEMTMTDDEFKVTLCLFLLGTILSLSANDYAQTGYLIPLRDVGTISLKNWSIWCFSSLCEGIEKFQKNRSIMKTCCISECVLFLQANQRPVIGNHAHMKGIADDLQLVKEIQSTMKTELDDIRTKVNFLYNKFSSTEDKNLDNNLHNTSNHHKSMHNIPSNPTPPPPSSGPLSNPTSQHPTIEVSSNNTRTLPQHQQTISKSTPS</sequence>
<organism evidence="2 3">
    <name type="scientific">Acer negundo</name>
    <name type="common">Box elder</name>
    <dbReference type="NCBI Taxonomy" id="4023"/>
    <lineage>
        <taxon>Eukaryota</taxon>
        <taxon>Viridiplantae</taxon>
        <taxon>Streptophyta</taxon>
        <taxon>Embryophyta</taxon>
        <taxon>Tracheophyta</taxon>
        <taxon>Spermatophyta</taxon>
        <taxon>Magnoliopsida</taxon>
        <taxon>eudicotyledons</taxon>
        <taxon>Gunneridae</taxon>
        <taxon>Pentapetalae</taxon>
        <taxon>rosids</taxon>
        <taxon>malvids</taxon>
        <taxon>Sapindales</taxon>
        <taxon>Sapindaceae</taxon>
        <taxon>Hippocastanoideae</taxon>
        <taxon>Acereae</taxon>
        <taxon>Acer</taxon>
    </lineage>
</organism>
<feature type="region of interest" description="Disordered" evidence="1">
    <location>
        <begin position="342"/>
        <end position="408"/>
    </location>
</feature>
<dbReference type="PANTHER" id="PTHR34835">
    <property type="entry name" value="OS07G0283600 PROTEIN-RELATED"/>
    <property type="match status" value="1"/>
</dbReference>
<gene>
    <name evidence="2" type="ORF">LWI28_011531</name>
</gene>